<reference evidence="2" key="1">
    <citation type="submission" date="2016-10" db="EMBL/GenBank/DDBJ databases">
        <authorList>
            <person name="Varghese N."/>
            <person name="Submissions S."/>
        </authorList>
    </citation>
    <scope>NUCLEOTIDE SEQUENCE [LARGE SCALE GENOMIC DNA]</scope>
    <source>
        <strain evidence="2">LMG 24000</strain>
    </source>
</reference>
<name>A0A1H4H7B0_9BURK</name>
<dbReference type="EMBL" id="FNRQ01000007">
    <property type="protein sequence ID" value="SEB17717.1"/>
    <property type="molecule type" value="Genomic_DNA"/>
</dbReference>
<protein>
    <recommendedName>
        <fullName evidence="3">Porin</fullName>
    </recommendedName>
</protein>
<proteinExistence type="predicted"/>
<keyword evidence="2" id="KW-1185">Reference proteome</keyword>
<organism evidence="1 2">
    <name type="scientific">Paraburkholderia sartisoli</name>
    <dbReference type="NCBI Taxonomy" id="83784"/>
    <lineage>
        <taxon>Bacteria</taxon>
        <taxon>Pseudomonadati</taxon>
        <taxon>Pseudomonadota</taxon>
        <taxon>Betaproteobacteria</taxon>
        <taxon>Burkholderiales</taxon>
        <taxon>Burkholderiaceae</taxon>
        <taxon>Paraburkholderia</taxon>
    </lineage>
</organism>
<gene>
    <name evidence="1" type="ORF">SAMN05192564_107330</name>
</gene>
<accession>A0A1H4H7B0</accession>
<dbReference type="STRING" id="83784.SAMN05192564_107330"/>
<evidence type="ECO:0000313" key="2">
    <source>
        <dbReference type="Proteomes" id="UP000198638"/>
    </source>
</evidence>
<sequence length="63" mass="6888">MSRQHHDKRTDVYLPGIYQRASGHNAATGDVQAQIGSSTSFFGPSGPGTDEQVAFRVGVRHRF</sequence>
<evidence type="ECO:0000313" key="1">
    <source>
        <dbReference type="EMBL" id="SEB17717.1"/>
    </source>
</evidence>
<dbReference type="SUPFAM" id="SSF56935">
    <property type="entry name" value="Porins"/>
    <property type="match status" value="1"/>
</dbReference>
<dbReference type="Proteomes" id="UP000198638">
    <property type="component" value="Unassembled WGS sequence"/>
</dbReference>
<evidence type="ECO:0008006" key="3">
    <source>
        <dbReference type="Google" id="ProtNLM"/>
    </source>
</evidence>
<dbReference type="AlphaFoldDB" id="A0A1H4H7B0"/>